<dbReference type="PANTHER" id="PTHR43391:SF86">
    <property type="entry name" value="SHORT-CHAIN DEHYDROGENASE_REDUCTASE FAMILY PROTEIN"/>
    <property type="match status" value="1"/>
</dbReference>
<evidence type="ECO:0000313" key="4">
    <source>
        <dbReference type="EMBL" id="CAK0785235.1"/>
    </source>
</evidence>
<keyword evidence="2" id="KW-0560">Oxidoreductase</keyword>
<dbReference type="SUPFAM" id="SSF51735">
    <property type="entry name" value="NAD(P)-binding Rossmann-fold domains"/>
    <property type="match status" value="1"/>
</dbReference>
<keyword evidence="5" id="KW-1185">Reference proteome</keyword>
<dbReference type="PRINTS" id="PR00081">
    <property type="entry name" value="GDHRDH"/>
</dbReference>
<dbReference type="PRINTS" id="PR00080">
    <property type="entry name" value="SDRFAMILY"/>
</dbReference>
<dbReference type="GO" id="GO:0005829">
    <property type="term" value="C:cytosol"/>
    <property type="evidence" value="ECO:0007669"/>
    <property type="project" value="TreeGrafter"/>
</dbReference>
<dbReference type="InterPro" id="IPR036291">
    <property type="entry name" value="NAD(P)-bd_dom_sf"/>
</dbReference>
<dbReference type="GO" id="GO:0016491">
    <property type="term" value="F:oxidoreductase activity"/>
    <property type="evidence" value="ECO:0007669"/>
    <property type="project" value="UniProtKB-KW"/>
</dbReference>
<dbReference type="PANTHER" id="PTHR43391">
    <property type="entry name" value="RETINOL DEHYDROGENASE-RELATED"/>
    <property type="match status" value="1"/>
</dbReference>
<dbReference type="EMBL" id="CAUYUE010000012">
    <property type="protein sequence ID" value="CAK0785235.1"/>
    <property type="molecule type" value="Genomic_DNA"/>
</dbReference>
<reference evidence="4 5" key="1">
    <citation type="submission" date="2023-10" db="EMBL/GenBank/DDBJ databases">
        <authorList>
            <person name="Maclean D."/>
            <person name="Macfadyen A."/>
        </authorList>
    </citation>
    <scope>NUCLEOTIDE SEQUENCE [LARGE SCALE GENOMIC DNA]</scope>
</reference>
<evidence type="ECO:0000313" key="5">
    <source>
        <dbReference type="Proteomes" id="UP001314263"/>
    </source>
</evidence>
<dbReference type="Pfam" id="PF00106">
    <property type="entry name" value="adh_short"/>
    <property type="match status" value="1"/>
</dbReference>
<accession>A0AAV1IG77</accession>
<name>A0AAV1IG77_9CHLO</name>
<proteinExistence type="inferred from homology"/>
<dbReference type="InterPro" id="IPR002347">
    <property type="entry name" value="SDR_fam"/>
</dbReference>
<gene>
    <name evidence="4" type="ORF">CVIRNUC_008441</name>
</gene>
<evidence type="ECO:0000256" key="1">
    <source>
        <dbReference type="ARBA" id="ARBA00006484"/>
    </source>
</evidence>
<sequence length="236" mass="25141">MAEQLLKSKNVLLTGASRGIGSAIAEIYAKHGARLYIVARDEEKLAGVAEKCKELGSPEVSIIQADLTKGDDLVRVAAEVGGDLDVLVNNAGMAATGGILQGNPDEWEKIVMLNLVTPMKLTGLFAPALTSRKGYIINISSVAGLHAIKGQAPYCASKWGMTGWSLTCLEDLKEHGVGVTAIFPAYVESDMTASASFPSDQMIRPEDIAQAALLPFRMSRYAVPSEIVVRNAVRPQ</sequence>
<comment type="caution">
    <text evidence="4">The sequence shown here is derived from an EMBL/GenBank/DDBJ whole genome shotgun (WGS) entry which is preliminary data.</text>
</comment>
<comment type="similarity">
    <text evidence="1 3">Belongs to the short-chain dehydrogenases/reductases (SDR) family.</text>
</comment>
<dbReference type="Proteomes" id="UP001314263">
    <property type="component" value="Unassembled WGS sequence"/>
</dbReference>
<dbReference type="Gene3D" id="3.40.50.720">
    <property type="entry name" value="NAD(P)-binding Rossmann-like Domain"/>
    <property type="match status" value="1"/>
</dbReference>
<protein>
    <submittedName>
        <fullName evidence="4">Uncharacterized protein</fullName>
    </submittedName>
</protein>
<evidence type="ECO:0000256" key="3">
    <source>
        <dbReference type="RuleBase" id="RU000363"/>
    </source>
</evidence>
<dbReference type="CDD" id="cd05233">
    <property type="entry name" value="SDR_c"/>
    <property type="match status" value="1"/>
</dbReference>
<organism evidence="4 5">
    <name type="scientific">Coccomyxa viridis</name>
    <dbReference type="NCBI Taxonomy" id="1274662"/>
    <lineage>
        <taxon>Eukaryota</taxon>
        <taxon>Viridiplantae</taxon>
        <taxon>Chlorophyta</taxon>
        <taxon>core chlorophytes</taxon>
        <taxon>Trebouxiophyceae</taxon>
        <taxon>Trebouxiophyceae incertae sedis</taxon>
        <taxon>Coccomyxaceae</taxon>
        <taxon>Coccomyxa</taxon>
    </lineage>
</organism>
<evidence type="ECO:0000256" key="2">
    <source>
        <dbReference type="ARBA" id="ARBA00023002"/>
    </source>
</evidence>
<dbReference type="AlphaFoldDB" id="A0AAV1IG77"/>